<dbReference type="Proteomes" id="UP000827889">
    <property type="component" value="Chromosome 5"/>
</dbReference>
<accession>A0A8B8P5F4</accession>
<keyword evidence="3" id="KW-0862">Zinc</keyword>
<dbReference type="GeneID" id="115739947"/>
<dbReference type="AlphaFoldDB" id="A0A8B8P5F4"/>
<evidence type="ECO:0000313" key="5">
    <source>
        <dbReference type="Proteomes" id="UP000827889"/>
    </source>
</evidence>
<keyword evidence="1" id="KW-0479">Metal-binding</keyword>
<dbReference type="PANTHER" id="PTHR31948">
    <property type="entry name" value="ZINC-FINGER HOMEODOMAIN PROTEIN 2"/>
    <property type="match status" value="1"/>
</dbReference>
<dbReference type="PANTHER" id="PTHR31948:SF148">
    <property type="entry name" value="MINI ZINC FINGER PROTEIN 3"/>
    <property type="match status" value="1"/>
</dbReference>
<protein>
    <submittedName>
        <fullName evidence="6">Zinc-finger homeodomain protein 5-like</fullName>
    </submittedName>
</protein>
<evidence type="ECO:0000313" key="6">
    <source>
        <dbReference type="RefSeq" id="XP_030529128.1"/>
    </source>
</evidence>
<evidence type="ECO:0000256" key="2">
    <source>
        <dbReference type="ARBA" id="ARBA00022771"/>
    </source>
</evidence>
<evidence type="ECO:0000256" key="1">
    <source>
        <dbReference type="ARBA" id="ARBA00022723"/>
    </source>
</evidence>
<keyword evidence="2" id="KW-0863">Zinc-finger</keyword>
<dbReference type="Pfam" id="PF04770">
    <property type="entry name" value="ZF-HD_dimer"/>
    <property type="match status" value="1"/>
</dbReference>
<evidence type="ECO:0000256" key="3">
    <source>
        <dbReference type="ARBA" id="ARBA00022833"/>
    </source>
</evidence>
<evidence type="ECO:0000259" key="4">
    <source>
        <dbReference type="PROSITE" id="PS51523"/>
    </source>
</evidence>
<keyword evidence="5" id="KW-1185">Reference proteome</keyword>
<gene>
    <name evidence="6" type="primary">LOC115739947</name>
</gene>
<sequence>MGKYMVDGCREYCPKNPNTDLLCAACGCHRNFHRKVTIFDLEMTETSGNYSPGGQNIITPKEESFDLEVALPMLDTGGEDERSNQLVTSAQQHKIKPESEFMDELVDQMRAFSERLGWSTRYRTREDEIKGFCAHMGISRTVFKTWLHSFTNNYGRGSSSKKNRSSARDKI</sequence>
<dbReference type="InterPro" id="IPR006456">
    <property type="entry name" value="ZF_HD_homeobox_Cys/His_dimer"/>
</dbReference>
<feature type="domain" description="ZF-HD dimerization-type" evidence="4">
    <location>
        <begin position="1"/>
        <end position="36"/>
    </location>
</feature>
<proteinExistence type="predicted"/>
<dbReference type="GO" id="GO:0000976">
    <property type="term" value="F:transcription cis-regulatory region binding"/>
    <property type="evidence" value="ECO:0007669"/>
    <property type="project" value="TreeGrafter"/>
</dbReference>
<dbReference type="PROSITE" id="PS51523">
    <property type="entry name" value="ZF_HD_DIMER"/>
    <property type="match status" value="1"/>
</dbReference>
<dbReference type="GO" id="GO:0050793">
    <property type="term" value="P:regulation of developmental process"/>
    <property type="evidence" value="ECO:0007669"/>
    <property type="project" value="TreeGrafter"/>
</dbReference>
<reference evidence="6" key="1">
    <citation type="submission" date="2025-08" db="UniProtKB">
        <authorList>
            <consortium name="RefSeq"/>
        </authorList>
    </citation>
    <scope>IDENTIFICATION</scope>
    <source>
        <tissue evidence="6">Leaf</tissue>
    </source>
</reference>
<dbReference type="Gene3D" id="1.10.10.60">
    <property type="entry name" value="Homeodomain-like"/>
    <property type="match status" value="1"/>
</dbReference>
<dbReference type="GO" id="GO:0003700">
    <property type="term" value="F:DNA-binding transcription factor activity"/>
    <property type="evidence" value="ECO:0007669"/>
    <property type="project" value="TreeGrafter"/>
</dbReference>
<organism evidence="5 6">
    <name type="scientific">Rhodamnia argentea</name>
    <dbReference type="NCBI Taxonomy" id="178133"/>
    <lineage>
        <taxon>Eukaryota</taxon>
        <taxon>Viridiplantae</taxon>
        <taxon>Streptophyta</taxon>
        <taxon>Embryophyta</taxon>
        <taxon>Tracheophyta</taxon>
        <taxon>Spermatophyta</taxon>
        <taxon>Magnoliopsida</taxon>
        <taxon>eudicotyledons</taxon>
        <taxon>Gunneridae</taxon>
        <taxon>Pentapetalae</taxon>
        <taxon>rosids</taxon>
        <taxon>malvids</taxon>
        <taxon>Myrtales</taxon>
        <taxon>Myrtaceae</taxon>
        <taxon>Myrtoideae</taxon>
        <taxon>Myrteae</taxon>
        <taxon>Australasian group</taxon>
        <taxon>Rhodamnia</taxon>
    </lineage>
</organism>
<dbReference type="RefSeq" id="XP_030529128.1">
    <property type="nucleotide sequence ID" value="XM_030673268.1"/>
</dbReference>
<name>A0A8B8P5F4_9MYRT</name>
<dbReference type="GO" id="GO:0008270">
    <property type="term" value="F:zinc ion binding"/>
    <property type="evidence" value="ECO:0007669"/>
    <property type="project" value="UniProtKB-KW"/>
</dbReference>
<dbReference type="OrthoDB" id="1884189at2759"/>
<dbReference type="KEGG" id="rarg:115739947"/>
<dbReference type="GO" id="GO:0005634">
    <property type="term" value="C:nucleus"/>
    <property type="evidence" value="ECO:0007669"/>
    <property type="project" value="TreeGrafter"/>
</dbReference>